<comment type="function">
    <text evidence="9">Part of the twin-arginine translocation (Tat) system that transports large folded proteins containing a characteristic twin-arginine motif in their signal peptide across membranes. TatA could form the protein-conducting channel of the Tat system.</text>
</comment>
<evidence type="ECO:0000256" key="10">
    <source>
        <dbReference type="SAM" id="MobiDB-lite"/>
    </source>
</evidence>
<dbReference type="InterPro" id="IPR003369">
    <property type="entry name" value="TatA/B/E"/>
</dbReference>
<feature type="region of interest" description="Disordered" evidence="10">
    <location>
        <begin position="42"/>
        <end position="79"/>
    </location>
</feature>
<keyword evidence="8 9" id="KW-0472">Membrane</keyword>
<dbReference type="NCBIfam" id="NF002813">
    <property type="entry name" value="PRK02958.1"/>
    <property type="match status" value="1"/>
</dbReference>
<proteinExistence type="inferred from homology"/>
<dbReference type="HAMAP" id="MF_00236">
    <property type="entry name" value="TatA_E"/>
    <property type="match status" value="1"/>
</dbReference>
<evidence type="ECO:0000256" key="9">
    <source>
        <dbReference type="HAMAP-Rule" id="MF_00236"/>
    </source>
</evidence>
<keyword evidence="4 9" id="KW-0812">Transmembrane</keyword>
<comment type="subcellular location">
    <subcellularLocation>
        <location evidence="1 9">Cell membrane</location>
        <topology evidence="1 9">Single-pass membrane protein</topology>
    </subcellularLocation>
</comment>
<dbReference type="NCBIfam" id="TIGR01411">
    <property type="entry name" value="tatAE"/>
    <property type="match status" value="1"/>
</dbReference>
<evidence type="ECO:0000256" key="5">
    <source>
        <dbReference type="ARBA" id="ARBA00022927"/>
    </source>
</evidence>
<evidence type="ECO:0000256" key="7">
    <source>
        <dbReference type="ARBA" id="ARBA00023010"/>
    </source>
</evidence>
<feature type="transmembrane region" description="Helical" evidence="9">
    <location>
        <begin position="6"/>
        <end position="22"/>
    </location>
</feature>
<evidence type="ECO:0000256" key="8">
    <source>
        <dbReference type="ARBA" id="ARBA00023136"/>
    </source>
</evidence>
<dbReference type="PANTHER" id="PTHR42982:SF1">
    <property type="entry name" value="SEC-INDEPENDENT PROTEIN TRANSLOCASE PROTEIN TATA"/>
    <property type="match status" value="1"/>
</dbReference>
<feature type="compositionally biased region" description="Basic and acidic residues" evidence="10">
    <location>
        <begin position="64"/>
        <end position="79"/>
    </location>
</feature>
<dbReference type="GO" id="GO:0043953">
    <property type="term" value="P:protein transport by the Tat complex"/>
    <property type="evidence" value="ECO:0007669"/>
    <property type="project" value="UniProtKB-UniRule"/>
</dbReference>
<dbReference type="KEGG" id="hmi:soil367_14030"/>
<evidence type="ECO:0000313" key="12">
    <source>
        <dbReference type="Proteomes" id="UP000298049"/>
    </source>
</evidence>
<dbReference type="AlphaFoldDB" id="A0A4P7XIP1"/>
<reference evidence="11 12" key="1">
    <citation type="submission" date="2018-07" db="EMBL/GenBank/DDBJ databases">
        <title>Marsedoiliclastica nanhaica gen. nov. sp. nov., a novel marine hydrocarbonoclastic bacterium isolated from an in-situ enriched hydrocarbon-degrading consortium in deep-sea sediment.</title>
        <authorList>
            <person name="Dong C."/>
            <person name="Ma T."/>
            <person name="Liu R."/>
            <person name="Shao Z."/>
        </authorList>
    </citation>
    <scope>NUCLEOTIDE SEQUENCE [LARGE SCALE GENOMIC DNA]</scope>
    <source>
        <strain evidence="12">soil36-7</strain>
    </source>
</reference>
<gene>
    <name evidence="9" type="primary">tatA</name>
    <name evidence="11" type="ORF">soil367_14030</name>
</gene>
<dbReference type="Pfam" id="PF02416">
    <property type="entry name" value="TatA_B_E"/>
    <property type="match status" value="1"/>
</dbReference>
<protein>
    <recommendedName>
        <fullName evidence="9">Sec-independent protein translocase protein TatA</fullName>
    </recommendedName>
</protein>
<keyword evidence="7 9" id="KW-0811">Translocation</keyword>
<keyword evidence="6 9" id="KW-1133">Transmembrane helix</keyword>
<evidence type="ECO:0000256" key="1">
    <source>
        <dbReference type="ARBA" id="ARBA00004162"/>
    </source>
</evidence>
<dbReference type="RefSeq" id="WP_136549668.1">
    <property type="nucleotide sequence ID" value="NZ_CP031093.1"/>
</dbReference>
<accession>A0A4P7XIP1</accession>
<comment type="subunit">
    <text evidence="9">The Tat system comprises two distinct complexes: a TatABC complex, containing multiple copies of TatA, TatB and TatC subunits, and a separate TatA complex, containing only TatA subunits. Substrates initially bind to the TatABC complex, which probably triggers association of the separate TatA complex to form the active translocon.</text>
</comment>
<keyword evidence="12" id="KW-1185">Reference proteome</keyword>
<evidence type="ECO:0000256" key="3">
    <source>
        <dbReference type="ARBA" id="ARBA00022475"/>
    </source>
</evidence>
<feature type="compositionally biased region" description="Basic and acidic residues" evidence="10">
    <location>
        <begin position="42"/>
        <end position="57"/>
    </location>
</feature>
<evidence type="ECO:0000256" key="4">
    <source>
        <dbReference type="ARBA" id="ARBA00022692"/>
    </source>
</evidence>
<sequence>MGGISIWQLLIVLGIVLLLFGTKRLRNIGSDLGGAIKGFKKAVGDEEKNEPHREPEKLGAAQHRSAEDHNDKVKEKQQP</sequence>
<dbReference type="OrthoDB" id="7066617at2"/>
<evidence type="ECO:0000313" key="11">
    <source>
        <dbReference type="EMBL" id="QCF26961.1"/>
    </source>
</evidence>
<keyword evidence="5 9" id="KW-0653">Protein transport</keyword>
<comment type="similarity">
    <text evidence="9">Belongs to the TatA/E family.</text>
</comment>
<evidence type="ECO:0000256" key="2">
    <source>
        <dbReference type="ARBA" id="ARBA00022448"/>
    </source>
</evidence>
<organism evidence="11 12">
    <name type="scientific">Hydrocarboniclastica marina</name>
    <dbReference type="NCBI Taxonomy" id="2259620"/>
    <lineage>
        <taxon>Bacteria</taxon>
        <taxon>Pseudomonadati</taxon>
        <taxon>Pseudomonadota</taxon>
        <taxon>Gammaproteobacteria</taxon>
        <taxon>Alteromonadales</taxon>
        <taxon>Alteromonadaceae</taxon>
        <taxon>Hydrocarboniclastica</taxon>
    </lineage>
</organism>
<dbReference type="PANTHER" id="PTHR42982">
    <property type="entry name" value="SEC-INDEPENDENT PROTEIN TRANSLOCASE PROTEIN TATA"/>
    <property type="match status" value="1"/>
</dbReference>
<dbReference type="Proteomes" id="UP000298049">
    <property type="component" value="Chromosome"/>
</dbReference>
<dbReference type="GO" id="GO:0008320">
    <property type="term" value="F:protein transmembrane transporter activity"/>
    <property type="evidence" value="ECO:0007669"/>
    <property type="project" value="UniProtKB-UniRule"/>
</dbReference>
<keyword evidence="3 9" id="KW-1003">Cell membrane</keyword>
<dbReference type="GO" id="GO:0033281">
    <property type="term" value="C:TAT protein transport complex"/>
    <property type="evidence" value="ECO:0007669"/>
    <property type="project" value="UniProtKB-UniRule"/>
</dbReference>
<dbReference type="EMBL" id="CP031093">
    <property type="protein sequence ID" value="QCF26961.1"/>
    <property type="molecule type" value="Genomic_DNA"/>
</dbReference>
<evidence type="ECO:0000256" key="6">
    <source>
        <dbReference type="ARBA" id="ARBA00022989"/>
    </source>
</evidence>
<dbReference type="InterPro" id="IPR006312">
    <property type="entry name" value="TatA/E"/>
</dbReference>
<keyword evidence="2 9" id="KW-0813">Transport</keyword>
<name>A0A4P7XIP1_9ALTE</name>
<dbReference type="Gene3D" id="1.20.5.3310">
    <property type="match status" value="1"/>
</dbReference>